<feature type="compositionally biased region" description="Acidic residues" evidence="1">
    <location>
        <begin position="72"/>
        <end position="84"/>
    </location>
</feature>
<dbReference type="InterPro" id="IPR026496">
    <property type="entry name" value="GRASP_targ"/>
</dbReference>
<feature type="region of interest" description="Disordered" evidence="1">
    <location>
        <begin position="34"/>
        <end position="84"/>
    </location>
</feature>
<organism evidence="2 3">
    <name type="scientific">Streptomyces ipomoeae</name>
    <dbReference type="NCBI Taxonomy" id="103232"/>
    <lineage>
        <taxon>Bacteria</taxon>
        <taxon>Bacillati</taxon>
        <taxon>Actinomycetota</taxon>
        <taxon>Actinomycetes</taxon>
        <taxon>Kitasatosporales</taxon>
        <taxon>Streptomycetaceae</taxon>
        <taxon>Streptomyces</taxon>
    </lineage>
</organism>
<protein>
    <submittedName>
        <fullName evidence="2">ATP-grasp-modified RiPP</fullName>
    </submittedName>
</protein>
<feature type="compositionally biased region" description="Basic and acidic residues" evidence="1">
    <location>
        <begin position="57"/>
        <end position="67"/>
    </location>
</feature>
<name>A0AAE9AW43_9ACTN</name>
<sequence>MVTTPALRPWGLTRMRPFPATAVLATATVILDPETQTGRWIEPDGLDTPTMARHKRSETSKETKPKTSLDGNTDEGSDQEGDTD</sequence>
<dbReference type="Proteomes" id="UP000318720">
    <property type="component" value="Unassembled WGS sequence"/>
</dbReference>
<evidence type="ECO:0000313" key="3">
    <source>
        <dbReference type="Proteomes" id="UP000318720"/>
    </source>
</evidence>
<proteinExistence type="predicted"/>
<gene>
    <name evidence="2" type="primary">tgmA</name>
    <name evidence="2" type="ORF">Sipo8835_44390</name>
</gene>
<reference evidence="2 3" key="1">
    <citation type="submission" date="2019-03" db="EMBL/GenBank/DDBJ databases">
        <title>Comparative genomic analyses of the sweetpotato soil rot pathogen, Streptomyces ipomoeae.</title>
        <authorList>
            <person name="Ruschel Soares N."/>
            <person name="Badger J.H."/>
            <person name="Huguet-Tapia J.C."/>
            <person name="Clark C.A."/>
            <person name="Pettis G.S."/>
        </authorList>
    </citation>
    <scope>NUCLEOTIDE SEQUENCE [LARGE SCALE GENOMIC DNA]</scope>
    <source>
        <strain evidence="2 3">88-35</strain>
    </source>
</reference>
<evidence type="ECO:0000256" key="1">
    <source>
        <dbReference type="SAM" id="MobiDB-lite"/>
    </source>
</evidence>
<comment type="caution">
    <text evidence="2">The sequence shown here is derived from an EMBL/GenBank/DDBJ whole genome shotgun (WGS) entry which is preliminary data.</text>
</comment>
<dbReference type="Pfam" id="PF14408">
    <property type="entry name" value="Actino_peptide"/>
    <property type="match status" value="1"/>
</dbReference>
<dbReference type="AlphaFoldDB" id="A0AAE9AW43"/>
<accession>A0AAE9AW43</accession>
<dbReference type="NCBIfam" id="TIGR04186">
    <property type="entry name" value="GRASP_targ"/>
    <property type="match status" value="1"/>
</dbReference>
<dbReference type="EMBL" id="SPAZ01000362">
    <property type="protein sequence ID" value="TQE15805.1"/>
    <property type="molecule type" value="Genomic_DNA"/>
</dbReference>
<evidence type="ECO:0000313" key="2">
    <source>
        <dbReference type="EMBL" id="TQE15805.1"/>
    </source>
</evidence>
<dbReference type="InterPro" id="IPR025843">
    <property type="entry name" value="Actino_peptide"/>
</dbReference>